<dbReference type="Pfam" id="PF00270">
    <property type="entry name" value="DEAD"/>
    <property type="match status" value="1"/>
</dbReference>
<evidence type="ECO:0000256" key="6">
    <source>
        <dbReference type="ARBA" id="ARBA00047984"/>
    </source>
</evidence>
<dbReference type="PROSITE" id="PS51192">
    <property type="entry name" value="HELICASE_ATP_BIND_1"/>
    <property type="match status" value="1"/>
</dbReference>
<dbReference type="EMBL" id="KX216832">
    <property type="protein sequence ID" value="AQX83037.1"/>
    <property type="molecule type" value="mRNA"/>
</dbReference>
<feature type="compositionally biased region" description="Basic and acidic residues" evidence="8">
    <location>
        <begin position="93"/>
        <end position="112"/>
    </location>
</feature>
<feature type="compositionally biased region" description="Gly residues" evidence="8">
    <location>
        <begin position="113"/>
        <end position="126"/>
    </location>
</feature>
<evidence type="ECO:0000313" key="13">
    <source>
        <dbReference type="EMBL" id="KAI6651658.1"/>
    </source>
</evidence>
<keyword evidence="14" id="KW-1185">Reference proteome</keyword>
<dbReference type="GO" id="GO:0005524">
    <property type="term" value="F:ATP binding"/>
    <property type="evidence" value="ECO:0007669"/>
    <property type="project" value="UniProtKB-KW"/>
</dbReference>
<reference evidence="13" key="2">
    <citation type="submission" date="2022-02" db="EMBL/GenBank/DDBJ databases">
        <authorList>
            <person name="Santini S."/>
            <person name="Jourda C."/>
            <person name="Belahbib H."/>
            <person name="Rocher C."/>
            <person name="Selva M."/>
            <person name="Borchiellini C."/>
            <person name="Renard E."/>
        </authorList>
    </citation>
    <scope>NUCLEOTIDE SEQUENCE</scope>
    <source>
        <strain evidence="13">SPO-2</strain>
    </source>
</reference>
<organism evidence="12">
    <name type="scientific">Oopsacas minuta</name>
    <dbReference type="NCBI Taxonomy" id="111878"/>
    <lineage>
        <taxon>Eukaryota</taxon>
        <taxon>Metazoa</taxon>
        <taxon>Porifera</taxon>
        <taxon>Hexactinellida</taxon>
        <taxon>Hexasterophora</taxon>
        <taxon>Lyssacinosida</taxon>
        <taxon>Leucopsacidae</taxon>
        <taxon>Oopsacas</taxon>
    </lineage>
</organism>
<dbReference type="EMBL" id="JAKMXF010000302">
    <property type="protein sequence ID" value="KAI6651658.1"/>
    <property type="molecule type" value="Genomic_DNA"/>
</dbReference>
<dbReference type="CDD" id="cd18787">
    <property type="entry name" value="SF2_C_DEAD"/>
    <property type="match status" value="1"/>
</dbReference>
<evidence type="ECO:0000256" key="8">
    <source>
        <dbReference type="SAM" id="MobiDB-lite"/>
    </source>
</evidence>
<dbReference type="PROSITE" id="PS51195">
    <property type="entry name" value="Q_MOTIF"/>
    <property type="match status" value="1"/>
</dbReference>
<feature type="compositionally biased region" description="Basic and acidic residues" evidence="8">
    <location>
        <begin position="127"/>
        <end position="152"/>
    </location>
</feature>
<dbReference type="SMART" id="SM00490">
    <property type="entry name" value="HELICc"/>
    <property type="match status" value="1"/>
</dbReference>
<evidence type="ECO:0000259" key="10">
    <source>
        <dbReference type="PROSITE" id="PS51194"/>
    </source>
</evidence>
<keyword evidence="2" id="KW-0547">Nucleotide-binding</keyword>
<dbReference type="PANTHER" id="PTHR47958">
    <property type="entry name" value="ATP-DEPENDENT RNA HELICASE DBP3"/>
    <property type="match status" value="1"/>
</dbReference>
<evidence type="ECO:0000256" key="1">
    <source>
        <dbReference type="ARBA" id="ARBA00012552"/>
    </source>
</evidence>
<evidence type="ECO:0000256" key="7">
    <source>
        <dbReference type="PROSITE-ProRule" id="PRU00552"/>
    </source>
</evidence>
<evidence type="ECO:0000313" key="14">
    <source>
        <dbReference type="Proteomes" id="UP001165289"/>
    </source>
</evidence>
<feature type="region of interest" description="Disordered" evidence="8">
    <location>
        <begin position="1"/>
        <end position="322"/>
    </location>
</feature>
<dbReference type="InterPro" id="IPR027417">
    <property type="entry name" value="P-loop_NTPase"/>
</dbReference>
<dbReference type="Gene3D" id="3.40.50.300">
    <property type="entry name" value="P-loop containing nucleotide triphosphate hydrolases"/>
    <property type="match status" value="2"/>
</dbReference>
<sequence>MADWDDERQDGGTSSAPGFGDGRSGGRGGGFANRGFGGRRDDDSGRGRRGGFGGGRRDYDSGSGGFGGGDNESRGRGGYSRRDDNSSGGRGYGRNDDDSNSRGYRGGRDREGGGFGWRGRDGGFGGGRDRDGGGFGNRDRDGGGFGGRDRDGGGGGFGNRDRDGGGFGGRGRDGGGFGGRDGDGGGYRGRGGYRGSRGDDDDEEGGRGGFRSNRGGRGGSGFGDSDGGSSRGFGSRGFGGGGGGGGGDSEGFVMSRSFVNSSSDDRGRGRGGFRGGRGRDRDEDGGGEFNNFGGRGGGGERFGDDGPRPEPYIPPAPSEKESEIFVNITKGINFGRYDNIPVQLTGREPTSQITTFAEARLSTTISLNVTKAGYNEPTPVQKYGIPVVLAGRDLMGCAQTGSGKTAAFLLPILSTMVSKSLYQNTSLDPGTAHPTALIIAPTRELALQIYHEARKFSYTTIIEPVVAYGGTSVAHQLSKVEKGCHILVGTPGRLIDFMNRGRVKLDQVKFLVLDEADRMLDMGFIPDVKKMVHEFDMCGKNDRQTLMFSATFPEEIQRLAADFLHDYLFLTVGKVGGAANDIVQKIVQVAALDKREKLAEILRANPEHKVLVFVETKRQADFLATYLSQEAFPTTSIHGARLQREREEALHAFKTGRTPVLVATSVAARGLDIPKVNHVVNFDMPSDISEYVHRIGRTGRIGHTGLATSFFDSAKDQAIARSLVKILSDAEQDVPVFLEEIAEGAIGTGYGGAGGGFGGTDRRERGGGGRDSGNRADGYGGQTFGDPINTGFASSVPPTAGDDESWD</sequence>
<dbReference type="InterPro" id="IPR014014">
    <property type="entry name" value="RNA_helicase_DEAD_Q_motif"/>
</dbReference>
<feature type="compositionally biased region" description="Gly residues" evidence="8">
    <location>
        <begin position="19"/>
        <end position="36"/>
    </location>
</feature>
<keyword evidence="5" id="KW-0067">ATP-binding</keyword>
<evidence type="ECO:0000259" key="9">
    <source>
        <dbReference type="PROSITE" id="PS51192"/>
    </source>
</evidence>
<evidence type="ECO:0000256" key="4">
    <source>
        <dbReference type="ARBA" id="ARBA00022806"/>
    </source>
</evidence>
<dbReference type="GO" id="GO:0003676">
    <property type="term" value="F:nucleic acid binding"/>
    <property type="evidence" value="ECO:0007669"/>
    <property type="project" value="InterPro"/>
</dbReference>
<dbReference type="InterPro" id="IPR014001">
    <property type="entry name" value="Helicase_ATP-bd"/>
</dbReference>
<protein>
    <recommendedName>
        <fullName evidence="1">RNA helicase</fullName>
        <ecNumber evidence="1">3.6.4.13</ecNumber>
    </recommendedName>
</protein>
<dbReference type="AlphaFoldDB" id="A0A1W5RTB9"/>
<dbReference type="PROSITE" id="PS00039">
    <property type="entry name" value="DEAD_ATP_HELICASE"/>
    <property type="match status" value="1"/>
</dbReference>
<feature type="compositionally biased region" description="Gly residues" evidence="8">
    <location>
        <begin position="165"/>
        <end position="195"/>
    </location>
</feature>
<feature type="domain" description="DEAD-box RNA helicase Q" evidence="11">
    <location>
        <begin position="354"/>
        <end position="382"/>
    </location>
</feature>
<evidence type="ECO:0000256" key="2">
    <source>
        <dbReference type="ARBA" id="ARBA00022741"/>
    </source>
</evidence>
<dbReference type="InterPro" id="IPR011545">
    <property type="entry name" value="DEAD/DEAH_box_helicase_dom"/>
</dbReference>
<feature type="compositionally biased region" description="Basic and acidic residues" evidence="8">
    <location>
        <begin position="760"/>
        <end position="774"/>
    </location>
</feature>
<feature type="domain" description="Helicase C-terminal" evidence="10">
    <location>
        <begin position="594"/>
        <end position="742"/>
    </location>
</feature>
<dbReference type="EC" id="3.6.4.13" evidence="1"/>
<gene>
    <name evidence="13" type="ORF">LOD99_4906</name>
</gene>
<dbReference type="InterPro" id="IPR001650">
    <property type="entry name" value="Helicase_C-like"/>
</dbReference>
<feature type="region of interest" description="Disordered" evidence="8">
    <location>
        <begin position="752"/>
        <end position="807"/>
    </location>
</feature>
<dbReference type="SUPFAM" id="SSF52540">
    <property type="entry name" value="P-loop containing nucleoside triphosphate hydrolases"/>
    <property type="match status" value="1"/>
</dbReference>
<keyword evidence="4" id="KW-0347">Helicase</keyword>
<dbReference type="Pfam" id="PF00271">
    <property type="entry name" value="Helicase_C"/>
    <property type="match status" value="1"/>
</dbReference>
<dbReference type="GO" id="GO:0003724">
    <property type="term" value="F:RNA helicase activity"/>
    <property type="evidence" value="ECO:0007669"/>
    <property type="project" value="UniProtKB-EC"/>
</dbReference>
<dbReference type="CDD" id="cd18052">
    <property type="entry name" value="DEADc_DDX4"/>
    <property type="match status" value="1"/>
</dbReference>
<reference evidence="13 14" key="3">
    <citation type="journal article" date="2023" name="BMC Biol.">
        <title>The compact genome of the sponge Oopsacas minuta (Hexactinellida) is lacking key metazoan core genes.</title>
        <authorList>
            <person name="Santini S."/>
            <person name="Schenkelaars Q."/>
            <person name="Jourda C."/>
            <person name="Duchesne M."/>
            <person name="Belahbib H."/>
            <person name="Rocher C."/>
            <person name="Selva M."/>
            <person name="Riesgo A."/>
            <person name="Vervoort M."/>
            <person name="Leys S.P."/>
            <person name="Kodjabachian L."/>
            <person name="Le Bivic A."/>
            <person name="Borchiellini C."/>
            <person name="Claverie J.M."/>
            <person name="Renard E."/>
        </authorList>
    </citation>
    <scope>NUCLEOTIDE SEQUENCE [LARGE SCALE GENOMIC DNA]</scope>
    <source>
        <strain evidence="13">SPO-2</strain>
    </source>
</reference>
<dbReference type="PROSITE" id="PS51194">
    <property type="entry name" value="HELICASE_CTER"/>
    <property type="match status" value="1"/>
</dbReference>
<dbReference type="OrthoDB" id="196131at2759"/>
<reference evidence="12" key="1">
    <citation type="submission" date="2016-05" db="EMBL/GenBank/DDBJ databases">
        <title>The stepping stone for understanding somatic and germ lines origins.</title>
        <authorList>
            <person name="Fierro-Constain L."/>
            <person name="Schenkelaars Q."/>
            <person name="Gazave E."/>
            <person name="Haguenauer A."/>
            <person name="Ereskovsky A."/>
            <person name="Borchiellini C."/>
        </authorList>
    </citation>
    <scope>NUCLEOTIDE SEQUENCE</scope>
</reference>
<comment type="catalytic activity">
    <reaction evidence="6">
        <text>ATP + H2O = ADP + phosphate + H(+)</text>
        <dbReference type="Rhea" id="RHEA:13065"/>
        <dbReference type="ChEBI" id="CHEBI:15377"/>
        <dbReference type="ChEBI" id="CHEBI:15378"/>
        <dbReference type="ChEBI" id="CHEBI:30616"/>
        <dbReference type="ChEBI" id="CHEBI:43474"/>
        <dbReference type="ChEBI" id="CHEBI:456216"/>
        <dbReference type="EC" id="3.6.4.13"/>
    </reaction>
</comment>
<evidence type="ECO:0000256" key="5">
    <source>
        <dbReference type="ARBA" id="ARBA00022840"/>
    </source>
</evidence>
<dbReference type="InterPro" id="IPR000629">
    <property type="entry name" value="RNA-helicase_DEAD-box_CS"/>
</dbReference>
<evidence type="ECO:0000313" key="12">
    <source>
        <dbReference type="EMBL" id="AQX83037.1"/>
    </source>
</evidence>
<feature type="compositionally biased region" description="Basic and acidic residues" evidence="8">
    <location>
        <begin position="71"/>
        <end position="85"/>
    </location>
</feature>
<feature type="domain" description="Helicase ATP-binding" evidence="9">
    <location>
        <begin position="385"/>
        <end position="570"/>
    </location>
</feature>
<dbReference type="FunFam" id="3.40.50.300:FF:000008">
    <property type="entry name" value="ATP-dependent RNA helicase RhlB"/>
    <property type="match status" value="1"/>
</dbReference>
<name>A0A1W5RTB9_9METZ</name>
<evidence type="ECO:0000256" key="3">
    <source>
        <dbReference type="ARBA" id="ARBA00022801"/>
    </source>
</evidence>
<dbReference type="SMART" id="SM00487">
    <property type="entry name" value="DEXDc"/>
    <property type="match status" value="1"/>
</dbReference>
<feature type="short sequence motif" description="Q motif" evidence="7">
    <location>
        <begin position="354"/>
        <end position="382"/>
    </location>
</feature>
<dbReference type="GO" id="GO:0016787">
    <property type="term" value="F:hydrolase activity"/>
    <property type="evidence" value="ECO:0007669"/>
    <property type="project" value="UniProtKB-KW"/>
</dbReference>
<accession>A0A1W5RTB9</accession>
<dbReference type="Proteomes" id="UP001165289">
    <property type="component" value="Unassembled WGS sequence"/>
</dbReference>
<proteinExistence type="evidence at transcript level"/>
<evidence type="ECO:0000259" key="11">
    <source>
        <dbReference type="PROSITE" id="PS51195"/>
    </source>
</evidence>
<feature type="compositionally biased region" description="Gly residues" evidence="8">
    <location>
        <begin position="215"/>
        <end position="249"/>
    </location>
</feature>
<keyword evidence="3" id="KW-0378">Hydrolase</keyword>
<dbReference type="FunFam" id="3.40.50.300:FF:000397">
    <property type="entry name" value="Probable ATP-dependent RNA helicase DDX4"/>
    <property type="match status" value="1"/>
</dbReference>